<keyword evidence="3" id="KW-1185">Reference proteome</keyword>
<dbReference type="OrthoDB" id="2687876at2759"/>
<proteinExistence type="predicted"/>
<dbReference type="Proteomes" id="UP000799118">
    <property type="component" value="Unassembled WGS sequence"/>
</dbReference>
<gene>
    <name evidence="2" type="ORF">BT96DRAFT_241808</name>
</gene>
<dbReference type="InterPro" id="IPR011009">
    <property type="entry name" value="Kinase-like_dom_sf"/>
</dbReference>
<evidence type="ECO:0008006" key="4">
    <source>
        <dbReference type="Google" id="ProtNLM"/>
    </source>
</evidence>
<protein>
    <recommendedName>
        <fullName evidence="4">Protein kinase domain-containing protein</fullName>
    </recommendedName>
</protein>
<dbReference type="Gene3D" id="1.10.510.10">
    <property type="entry name" value="Transferase(Phosphotransferase) domain 1"/>
    <property type="match status" value="1"/>
</dbReference>
<feature type="region of interest" description="Disordered" evidence="1">
    <location>
        <begin position="412"/>
        <end position="439"/>
    </location>
</feature>
<evidence type="ECO:0000313" key="3">
    <source>
        <dbReference type="Proteomes" id="UP000799118"/>
    </source>
</evidence>
<evidence type="ECO:0000313" key="2">
    <source>
        <dbReference type="EMBL" id="KAE9410883.1"/>
    </source>
</evidence>
<dbReference type="SUPFAM" id="SSF56112">
    <property type="entry name" value="Protein kinase-like (PK-like)"/>
    <property type="match status" value="1"/>
</dbReference>
<accession>A0A6A4IN61</accession>
<sequence>MQTNIINNLDESGLNPDSSFFKQLRGLLCPDIEPINQSISFLPSPIPSASPTFDLQHVIDASKSLESERSSSPSPKVPETSVHPSQLYRHIYASSGKWDWMLGHNIVDENSTFLAAGAMCSTYYKKGKAAGRELKYICKSWKTNINWDGAFYSELALYKKQLKPLQGKCVPNVIGLFAAPGALNVAMEPPHSSFWIEASTDMPLSLKQRCVDAFAEIHSRGVFHGDVELRHMLIGGDARITIIDFQESSALEPNEKLFLRPATDADLRKEMRKVKVKLDYPGARDYEKEKRKRCLTRHKRNADQTRKVVLSRSYTPLLEMDTEDDILNPPVLDVQEWQDWNVAPSLPQIFVVPGQSLQQRIGAYEAFLASLKPPSRTPGDPVPAPFHYRPNGDLQQAEIRKRRLVLTDFEHRPEQQEHLDPGQSKFHPLSNGRKDERTNLILPLRNRRRCSSFPSPR</sequence>
<dbReference type="EMBL" id="ML769384">
    <property type="protein sequence ID" value="KAE9410883.1"/>
    <property type="molecule type" value="Genomic_DNA"/>
</dbReference>
<dbReference type="AlphaFoldDB" id="A0A6A4IN61"/>
<name>A0A6A4IN61_9AGAR</name>
<feature type="region of interest" description="Disordered" evidence="1">
    <location>
        <begin position="372"/>
        <end position="393"/>
    </location>
</feature>
<reference evidence="2" key="1">
    <citation type="journal article" date="2019" name="Environ. Microbiol.">
        <title>Fungal ecological strategies reflected in gene transcription - a case study of two litter decomposers.</title>
        <authorList>
            <person name="Barbi F."/>
            <person name="Kohler A."/>
            <person name="Barry K."/>
            <person name="Baskaran P."/>
            <person name="Daum C."/>
            <person name="Fauchery L."/>
            <person name="Ihrmark K."/>
            <person name="Kuo A."/>
            <person name="LaButti K."/>
            <person name="Lipzen A."/>
            <person name="Morin E."/>
            <person name="Grigoriev I.V."/>
            <person name="Henrissat B."/>
            <person name="Lindahl B."/>
            <person name="Martin F."/>
        </authorList>
    </citation>
    <scope>NUCLEOTIDE SEQUENCE</scope>
    <source>
        <strain evidence="2">JB14</strain>
    </source>
</reference>
<organism evidence="2 3">
    <name type="scientific">Gymnopus androsaceus JB14</name>
    <dbReference type="NCBI Taxonomy" id="1447944"/>
    <lineage>
        <taxon>Eukaryota</taxon>
        <taxon>Fungi</taxon>
        <taxon>Dikarya</taxon>
        <taxon>Basidiomycota</taxon>
        <taxon>Agaricomycotina</taxon>
        <taxon>Agaricomycetes</taxon>
        <taxon>Agaricomycetidae</taxon>
        <taxon>Agaricales</taxon>
        <taxon>Marasmiineae</taxon>
        <taxon>Omphalotaceae</taxon>
        <taxon>Gymnopus</taxon>
    </lineage>
</organism>
<evidence type="ECO:0000256" key="1">
    <source>
        <dbReference type="SAM" id="MobiDB-lite"/>
    </source>
</evidence>